<dbReference type="Gene3D" id="6.10.140.70">
    <property type="match status" value="1"/>
</dbReference>
<dbReference type="PANTHER" id="PTHR12268:SF14">
    <property type="entry name" value="DYSTROPHIN-1"/>
    <property type="match status" value="1"/>
</dbReference>
<dbReference type="Pfam" id="PF09069">
    <property type="entry name" value="EF-hand_3"/>
    <property type="match status" value="1"/>
</dbReference>
<dbReference type="SUPFAM" id="SSF46966">
    <property type="entry name" value="Spectrin repeat"/>
    <property type="match status" value="5"/>
</dbReference>
<evidence type="ECO:0000313" key="20">
    <source>
        <dbReference type="Proteomes" id="UP000321570"/>
    </source>
</evidence>
<evidence type="ECO:0000256" key="15">
    <source>
        <dbReference type="SAM" id="MobiDB-lite"/>
    </source>
</evidence>
<dbReference type="PROSITE" id="PS50021">
    <property type="entry name" value="CH"/>
    <property type="match status" value="1"/>
</dbReference>
<evidence type="ECO:0000256" key="14">
    <source>
        <dbReference type="SAM" id="Coils"/>
    </source>
</evidence>
<feature type="region of interest" description="Disordered" evidence="15">
    <location>
        <begin position="3396"/>
        <end position="3416"/>
    </location>
</feature>
<feature type="coiled-coil region" evidence="14">
    <location>
        <begin position="3097"/>
        <end position="3124"/>
    </location>
</feature>
<dbReference type="EMBL" id="CABIJS010000221">
    <property type="protein sequence ID" value="VUZ46415.1"/>
    <property type="molecule type" value="Genomic_DNA"/>
</dbReference>
<feature type="coiled-coil region" evidence="14">
    <location>
        <begin position="3987"/>
        <end position="4014"/>
    </location>
</feature>
<evidence type="ECO:0000259" key="17">
    <source>
        <dbReference type="PROSITE" id="PS50021"/>
    </source>
</evidence>
<dbReference type="InterPro" id="IPR036872">
    <property type="entry name" value="CH_dom_sf"/>
</dbReference>
<dbReference type="SMART" id="SM00033">
    <property type="entry name" value="CH"/>
    <property type="match status" value="1"/>
</dbReference>
<keyword evidence="8" id="KW-0862">Zinc</keyword>
<evidence type="ECO:0000256" key="6">
    <source>
        <dbReference type="ARBA" id="ARBA00022737"/>
    </source>
</evidence>
<dbReference type="GO" id="GO:0099536">
    <property type="term" value="P:synaptic signaling"/>
    <property type="evidence" value="ECO:0007669"/>
    <property type="project" value="TreeGrafter"/>
</dbReference>
<evidence type="ECO:0000256" key="11">
    <source>
        <dbReference type="ARBA" id="ARBA00023203"/>
    </source>
</evidence>
<feature type="coiled-coil region" evidence="14">
    <location>
        <begin position="1174"/>
        <end position="1219"/>
    </location>
</feature>
<keyword evidence="4" id="KW-0963">Cytoplasm</keyword>
<evidence type="ECO:0000259" key="16">
    <source>
        <dbReference type="PROSITE" id="PS50020"/>
    </source>
</evidence>
<feature type="region of interest" description="Disordered" evidence="15">
    <location>
        <begin position="3459"/>
        <end position="3496"/>
    </location>
</feature>
<feature type="compositionally biased region" description="Low complexity" evidence="15">
    <location>
        <begin position="3773"/>
        <end position="3784"/>
    </location>
</feature>
<dbReference type="Pfam" id="PF00307">
    <property type="entry name" value="CH"/>
    <property type="match status" value="1"/>
</dbReference>
<dbReference type="Gene3D" id="1.10.238.10">
    <property type="entry name" value="EF-hand"/>
    <property type="match status" value="2"/>
</dbReference>
<feature type="compositionally biased region" description="Polar residues" evidence="15">
    <location>
        <begin position="150"/>
        <end position="172"/>
    </location>
</feature>
<evidence type="ECO:0008006" key="21">
    <source>
        <dbReference type="Google" id="ProtNLM"/>
    </source>
</evidence>
<evidence type="ECO:0000259" key="18">
    <source>
        <dbReference type="PROSITE" id="PS50135"/>
    </source>
</evidence>
<evidence type="ECO:0000256" key="9">
    <source>
        <dbReference type="ARBA" id="ARBA00022837"/>
    </source>
</evidence>
<evidence type="ECO:0000256" key="5">
    <source>
        <dbReference type="ARBA" id="ARBA00022723"/>
    </source>
</evidence>
<dbReference type="SUPFAM" id="SSF47576">
    <property type="entry name" value="Calponin-homology domain, CH-domain"/>
    <property type="match status" value="1"/>
</dbReference>
<name>A0A564YGK6_HYMDI</name>
<keyword evidence="9" id="KW-0106">Calcium</keyword>
<organism evidence="19 20">
    <name type="scientific">Hymenolepis diminuta</name>
    <name type="common">Rat tapeworm</name>
    <dbReference type="NCBI Taxonomy" id="6216"/>
    <lineage>
        <taxon>Eukaryota</taxon>
        <taxon>Metazoa</taxon>
        <taxon>Spiralia</taxon>
        <taxon>Lophotrochozoa</taxon>
        <taxon>Platyhelminthes</taxon>
        <taxon>Cestoda</taxon>
        <taxon>Eucestoda</taxon>
        <taxon>Cyclophyllidea</taxon>
        <taxon>Hymenolepididae</taxon>
        <taxon>Hymenolepis</taxon>
    </lineage>
</organism>
<dbReference type="InterPro" id="IPR011992">
    <property type="entry name" value="EF-hand-dom_pair"/>
</dbReference>
<evidence type="ECO:0000256" key="13">
    <source>
        <dbReference type="PROSITE-ProRule" id="PRU00228"/>
    </source>
</evidence>
<feature type="region of interest" description="Disordered" evidence="15">
    <location>
        <begin position="146"/>
        <end position="172"/>
    </location>
</feature>
<dbReference type="InterPro" id="IPR036020">
    <property type="entry name" value="WW_dom_sf"/>
</dbReference>
<evidence type="ECO:0000256" key="12">
    <source>
        <dbReference type="ARBA" id="ARBA00023212"/>
    </source>
</evidence>
<evidence type="ECO:0000256" key="3">
    <source>
        <dbReference type="ARBA" id="ARBA00022475"/>
    </source>
</evidence>
<keyword evidence="11" id="KW-0009">Actin-binding</keyword>
<evidence type="ECO:0000313" key="19">
    <source>
        <dbReference type="EMBL" id="VUZ46415.1"/>
    </source>
</evidence>
<feature type="compositionally biased region" description="Polar residues" evidence="15">
    <location>
        <begin position="3482"/>
        <end position="3491"/>
    </location>
</feature>
<keyword evidence="7 13" id="KW-0863">Zinc-finger</keyword>
<dbReference type="SUPFAM" id="SSF47473">
    <property type="entry name" value="EF-hand"/>
    <property type="match status" value="2"/>
</dbReference>
<dbReference type="Gene3D" id="1.10.418.10">
    <property type="entry name" value="Calponin-like domain"/>
    <property type="match status" value="1"/>
</dbReference>
<feature type="compositionally biased region" description="Low complexity" evidence="15">
    <location>
        <begin position="345"/>
        <end position="355"/>
    </location>
</feature>
<protein>
    <recommendedName>
        <fullName evidence="21">Calponin-homology (CH) domain-containing protein</fullName>
    </recommendedName>
</protein>
<dbReference type="GO" id="GO:0005737">
    <property type="term" value="C:cytoplasm"/>
    <property type="evidence" value="ECO:0007669"/>
    <property type="project" value="UniProtKB-ARBA"/>
</dbReference>
<sequence>MDDIKPKKALPSDLDFADNKRLETQCRVFKRWVNSQLKQVENCIEIAETVDVFRDPQTLLCLAQELANRKVSTSNFRPSDGISTQQNAISLIERLYGHDISEAIQLACEAFQRTDLDISNTAFDRLTLGLDALWILAVAAGSGTGPVEDTQASGTAKGSVGSSTSTLIGQRSKRSSMSSMVPDVEVHSTRSPLLDRWLTRQDERLLAWCQDVTQSYDGINITNYTSSWRDGLAFLAIINQQRPEMFNYRSRLEKTPVQNLGMAFHLITKEFAVARLLETEDLLSNDSIDARSVAIYLIELRAAVEMDRRRRNKPTFEIRTAAMENQLQTGCQIDPEGVTVTVATTSSRSSSPTASELTFCSEDTSDPDDTGHIDEMELNMSGFHGKVERSLAWILSIEERLVENIPQLKDVIGNDTKEERKNAEFPDPVAETEKDDLSAMENLPLEEVKSLNEAIVERLSDARTRFNTHEDLTAHLTKHEPYVRRCLRYGQQLANLAERIKRISGTAPSSTTGNDTDKERLLADHLQSVNSSEVMNMLNFLHNRWTNLNRAAESGNRFLANCLINRQEALLRAVEIQLAKLEWEKDRQATERFGTTVPELKAQLSSNRRLENYLEFGETLARQMQGIVILVPSETPDARDADFEERIAVLATQWTRLVEWVHTHYARLQNALLHWRHFQEEADVLEEWLDQLEIEAREVERRKTKEMEQKMRRNPSRTEEQVLREARKISEAVSDAVVGCLSRYETRWAQLLASLDRRATSVREACGDSIEIQRTVETRVDTLVSRWSQLTEPHLDLDDNSDHPQDPNPRIFFPNMQHQNTVQLRDESGSSDGTKRAADSIPNTVPEKRFSLESGRIAMIPTGYRAEFESKAEKILNWLDSRIESLELAIMKSANEEQPEILNQENSQQFESPSAVTEKIDKELPEAKEDMVLVNTLGERYRKDLSQAGENVEELDQLFEDIEERWAMLDQLYKKASILMGDQVTSSQIVPSEVKQVQQPLAEKASKSICDSVKTFKQWLEEARTEATRQIYCKDGSVLDEVIANFTRTVQKQPKSTVVEQFLASLSKEETSELRGKWQEVRELISERVPILQNLCENHDLFINQIERFEKLMSDMFEYLDSVAQAANSHSSAIEAQLGESIEALRDMEKMQPTLSHLDGIVKELQGFFDEAHIERLKNRLQELNQTWNRVKELTNENIEFLRSKLEKSSSLKNFVEEEKSEEQPSDSVTSYHSAMQESPITVIGGLPHNQQLDTVVKMIDMEELQKWISKAKHRFAKFTSINSREDMDKFEEFLKQFRKEIDVKRPMIEAMRNGDARDSMGKTVSSKTVLLFSGHFADLESEYAAGQERLKSATYHFNDFNSLMSYEKHWLERVDSMLKKSKKQAYVDVGDICEEITAFDNLKSEHSEDDFARLKKIVELLSSEKIMSQKLNSEFETYAASVASALKQLIRRLDELKKLKQRTEDTQNRLDSYDVWLRDTTKNIQKKMRDGNTAASNAEELGDLYSQITEIDETVASIRNEIDKKSSSESLENTIPESLTEKLNSLQTDSTNFKRTLLLFTFPSNIQSSITRSREATREHDVAAVNLEIVSLTSDHIACLLKKSDNLVERIRDTQDLIDNLQRTASSTKSPSELRNALDELLNELKDLFEKNTKILDHVRRFREGLEELQPYADQYSNIIDPLDQVMMNVEEVTDYLETADTNHSHIDMLQRVLNELGGVLGREDREQNGPTKEGEKSTVEKLENLLKQIESSVTPIEGLNSTIADVRRIIDKAFAARNAFRVQINGLATESNESSVTEATEIPLATKTESNDHENTLKPSRENNINVASDETTENLLSVLYTRSNQLTAEIVAFFQDLDNFNKYCVNLDHTEKSPGENDLSEPLLTTIAKSEKKIEVFLHFYDEYFKLQSHYLESRLNDLLKGSRVLHPEDRKIVLKVQKLWTDSKNNLAWQLEEINQLSNTLKEAQEAFSNYERYQTDGNRQICLTYITRLEDSYNWCLNQDRARLDKGHHAEIAQHLFSSTRGTNLLSKLTPFRECLQQFVTQLNEIQDELYTCQSIPTHELLSQIQNLDQYFTLAQEVASKASNILNRCKIDQAPESESNDENNGSENEFLASTNWLEAVLETQKGRLNSYCNEFHLCRPYWQEYASLWQSFMNEAIRQKHQMEMLQLNRIPNEDRGSSDVNAGTARDYAVNLCSSVLTLQRLGSKIVWKAQYGQIGQGLNSDLYLQPVFDKRFSNRPLRMKHTLQDDIDFVNETFDALVEDLKQLSKMHNIESLLPPNLKIDASRIEDLQAPKSDSLSDTDGIQETTFPQGQSQQFESGGITSFEACLNRLNEELTWLQQSNLYIPVVDIPSNYISKLDSGFWLPSGVAGPIRLCSNWVKDKSNELSKLDSALKTHEKRSAQLCTTSEKLSATLQDLESQRQLHEAADELHASMEAARGMIDRRRTRLSDWLSTCSAIESAMLMDGDGDVIDKGGQQTLPVWIATIRKRLEKSSSNLDSPVFQKELEQLRSEFSPNGSGTGHTLRAVEQAFDNYISDIRSPLQSPQHNYVIPEINPEVVSSIEKSLDEWRTVCQLLRIDYPDKITPLQTTSQMSQLSNSESDLEASIRKLAFWLDNVSVYLNSSIACLGGDFNQNAVIAHIKNRSGDDSYAFRSLYPPVIQIQLQQYAIELEARKPQLDKLTIETQRLGEELRSTDNKYADQLSAMVEEVRQCWNETSAQVKARLDELEKMMTATDELKTLERELDRWLSRAESNLADAISNTQDVNERKRMIQEIIDRLPDGETKFTIHQNKCEAILAKYSKEDTQKFRADQEAIQMRWSQLVSGLRESLEGTTQMDPDLIEIPVSPQSKRPESDLQRIVRLRTVTSQQPGTYSSGDPIRPMESRSMETSMINAFGNGDGSQLQTYSTMGHRGYGQKVLLDENYRNNQISRSVEIRSRPYDSRSSQRLSNENWRLFLAQLRQINDWLAHQDANFHQLKGTIGGDSESVSQLINSFSILEEEMRQHRFQIEEILDRGKMFMQDQSIDGRYNFNMESEGDSDGSEYEPGKVDLDESNMSTKRIVRRIRRHLNYLDKHWGELNRSMLTYRQQLDRAFQKLTVFERVLDDAENELKAAQKLLMSQDPSSPTNDQTLPMIWDACASVTHAIAGLDGQALCLSDDGTIISHVLISRLDGLKIRLERLRSLTNEEMNRSLSVNGMASAMSQPVPALQRSLRSPPQHMLNSDGVNAPGNDGTLIPRPKTPSECWLQTFKTVSYPWERCLLPAGNQVPYYKNHATQETQWDHPAMIELLQKMDESNTIRFQAYRAAAKIRQLQLRLFFDQIPLNVATETFARHGLTSPLCNEGCDGRLMDVPQMVNCLTTLYCRLWDILVTQSDVVKINNASGVSQLTVPTQQTPSKSYNSDPTVVGNNVQQTPVRESACNTDVKSKNKRTPTHRSAIKCMTSVLCTSSNKRNQDDEDYDDNNKRPLSPPAESRQINEPTSPQHMLPVDTQPASAYSRMDKLQTLLRLPDGREFSLLTCVDLALNLLLNSFDSVRNGTIRVLSFKVTLFLLIDATLDEKYQYLFSLVADRDNKINDSRLWLLIYEIMQLPRQLGEAQTCSSDLDMDILMCFMKQLKTKGHDHRSSSIVQAPSIDSQISSLVTPDEDDLLPSVGLDRFYEWMKLEPSIVAWLPAMHRLTAGEKLVHQVRCAVCQNCPIRGLRYRCLRCLNFDLCQNCFLIGRVEKSHKITHPIQEYTSTLQRSDSLRDFSRVVRNRFKSKEKFRQSSLDSDTTSKSSNLVPLKSTGTPSYYDRPPRAVPIRQNSATFHNANPSPTGKQLIRPASLGETRKRVIIPTAASANAVVGGSIPRVANRPRRGGSMDQEHELIAQYSRSLRRQNSLTPTGARPPIYYGNKDSTHSLATPWQYSSVNYDRSRPVEPVYYTIRPNQMRGNGSGFRASSQPPAHPGSAIFVTGPPINNQPRYYRNPSVWTGPMVTGSAGSLDKVLINLEEENRFLRAEYDRLRMQSPSQSMRPMRSPSLQYPLSQPGLYQDQERLNAYQGIYGNSCLPPGSQVNIPTGYGRNQVYPSNNGILYGGSLGRGGSTAAAYSAFLRGGGPARMSYDPIANQHYGQKSYSVAPASQQQMSVTPTQETELAQETRLLRQHKTRLESRMQLLEDHNKALEDQLNKLRQYLNIPSTTTPPPPQPTSSSPALLTASMNVQPTPIRCGPTL</sequence>
<feature type="region of interest" description="Disordered" evidence="15">
    <location>
        <begin position="3037"/>
        <end position="3058"/>
    </location>
</feature>
<dbReference type="Proteomes" id="UP000321570">
    <property type="component" value="Unassembled WGS sequence"/>
</dbReference>
<accession>A0A564YGK6</accession>
<dbReference type="SMART" id="SM00291">
    <property type="entry name" value="ZnF_ZZ"/>
    <property type="match status" value="1"/>
</dbReference>
<dbReference type="InterPro" id="IPR018159">
    <property type="entry name" value="Spectrin/alpha-actinin"/>
</dbReference>
<dbReference type="InterPro" id="IPR015153">
    <property type="entry name" value="EF-hand_dom_typ1"/>
</dbReference>
<dbReference type="GO" id="GO:0003779">
    <property type="term" value="F:actin binding"/>
    <property type="evidence" value="ECO:0007669"/>
    <property type="project" value="UniProtKB-KW"/>
</dbReference>
<feature type="region of interest" description="Disordered" evidence="15">
    <location>
        <begin position="416"/>
        <end position="435"/>
    </location>
</feature>
<gene>
    <name evidence="19" type="ORF">WMSIL1_LOCUS6248</name>
</gene>
<evidence type="ECO:0000256" key="4">
    <source>
        <dbReference type="ARBA" id="ARBA00022490"/>
    </source>
</evidence>
<dbReference type="PANTHER" id="PTHR12268">
    <property type="entry name" value="E3 UBIQUITIN-PROTEIN LIGASE KCMF1"/>
    <property type="match status" value="1"/>
</dbReference>
<dbReference type="GO" id="GO:0008270">
    <property type="term" value="F:zinc ion binding"/>
    <property type="evidence" value="ECO:0007669"/>
    <property type="project" value="UniProtKB-KW"/>
</dbReference>
<feature type="domain" description="WW" evidence="16">
    <location>
        <begin position="3258"/>
        <end position="3293"/>
    </location>
</feature>
<feature type="coiled-coil region" evidence="14">
    <location>
        <begin position="1951"/>
        <end position="1978"/>
    </location>
</feature>
<feature type="region of interest" description="Disordered" evidence="15">
    <location>
        <begin position="2297"/>
        <end position="2322"/>
    </location>
</feature>
<feature type="region of interest" description="Disordered" evidence="15">
    <location>
        <begin position="3881"/>
        <end position="3900"/>
    </location>
</feature>
<dbReference type="InterPro" id="IPR000433">
    <property type="entry name" value="Znf_ZZ"/>
</dbReference>
<dbReference type="Gene3D" id="1.20.58.60">
    <property type="match status" value="6"/>
</dbReference>
<keyword evidence="20" id="KW-1185">Reference proteome</keyword>
<reference evidence="19 20" key="1">
    <citation type="submission" date="2019-07" db="EMBL/GenBank/DDBJ databases">
        <authorList>
            <person name="Jastrzebski P J."/>
            <person name="Paukszto L."/>
            <person name="Jastrzebski P J."/>
        </authorList>
    </citation>
    <scope>NUCLEOTIDE SEQUENCE [LARGE SCALE GENOMIC DNA]</scope>
    <source>
        <strain evidence="19 20">WMS-il1</strain>
    </source>
</reference>
<proteinExistence type="predicted"/>
<keyword evidence="5" id="KW-0479">Metal-binding</keyword>
<dbReference type="PROSITE" id="PS50135">
    <property type="entry name" value="ZF_ZZ_2"/>
    <property type="match status" value="1"/>
</dbReference>
<dbReference type="Pfam" id="PF00569">
    <property type="entry name" value="ZZ"/>
    <property type="match status" value="1"/>
</dbReference>
<dbReference type="PROSITE" id="PS00019">
    <property type="entry name" value="ACTININ_1"/>
    <property type="match status" value="1"/>
</dbReference>
<feature type="domain" description="Calponin-homology (CH)" evidence="17">
    <location>
        <begin position="199"/>
        <end position="305"/>
    </location>
</feature>
<dbReference type="PROSITE" id="PS50020">
    <property type="entry name" value="WW_DOMAIN_2"/>
    <property type="match status" value="1"/>
</dbReference>
<feature type="compositionally biased region" description="Polar residues" evidence="15">
    <location>
        <begin position="3881"/>
        <end position="3890"/>
    </location>
</feature>
<evidence type="ECO:0000256" key="8">
    <source>
        <dbReference type="ARBA" id="ARBA00022833"/>
    </source>
</evidence>
<feature type="compositionally biased region" description="Polar residues" evidence="15">
    <location>
        <begin position="2299"/>
        <end position="2322"/>
    </location>
</feature>
<feature type="coiled-coil region" evidence="14">
    <location>
        <begin position="2684"/>
        <end position="2775"/>
    </location>
</feature>
<evidence type="ECO:0000256" key="10">
    <source>
        <dbReference type="ARBA" id="ARBA00023136"/>
    </source>
</evidence>
<feature type="region of interest" description="Disordered" evidence="15">
    <location>
        <begin position="4183"/>
        <end position="4220"/>
    </location>
</feature>
<keyword evidence="3" id="KW-1003">Cell membrane</keyword>
<dbReference type="InterPro" id="IPR043145">
    <property type="entry name" value="Znf_ZZ_sf"/>
</dbReference>
<dbReference type="Gene3D" id="2.20.70.10">
    <property type="match status" value="1"/>
</dbReference>
<feature type="coiled-coil region" evidence="14">
    <location>
        <begin position="564"/>
        <end position="591"/>
    </location>
</feature>
<keyword evidence="12" id="KW-0206">Cytoskeleton</keyword>
<dbReference type="InterPro" id="IPR001202">
    <property type="entry name" value="WW_dom"/>
</dbReference>
<feature type="coiled-coil region" evidence="14">
    <location>
        <begin position="682"/>
        <end position="709"/>
    </location>
</feature>
<feature type="domain" description="ZZ-type" evidence="18">
    <location>
        <begin position="3692"/>
        <end position="3748"/>
    </location>
</feature>
<feature type="coiled-coil region" evidence="14">
    <location>
        <begin position="2385"/>
        <end position="2433"/>
    </location>
</feature>
<dbReference type="GO" id="GO:0042383">
    <property type="term" value="C:sarcolemma"/>
    <property type="evidence" value="ECO:0007669"/>
    <property type="project" value="UniProtKB-SubCell"/>
</dbReference>
<dbReference type="CDD" id="cd00176">
    <property type="entry name" value="SPEC"/>
    <property type="match status" value="1"/>
</dbReference>
<dbReference type="SMART" id="SM00150">
    <property type="entry name" value="SPEC"/>
    <property type="match status" value="3"/>
</dbReference>
<dbReference type="Pfam" id="PF09068">
    <property type="entry name" value="EF-hand_2"/>
    <property type="match status" value="1"/>
</dbReference>
<dbReference type="SUPFAM" id="SSF51045">
    <property type="entry name" value="WW domain"/>
    <property type="match status" value="1"/>
</dbReference>
<dbReference type="SMART" id="SM00456">
    <property type="entry name" value="WW"/>
    <property type="match status" value="1"/>
</dbReference>
<feature type="region of interest" description="Disordered" evidence="15">
    <location>
        <begin position="345"/>
        <end position="367"/>
    </location>
</feature>
<feature type="coiled-coil region" evidence="14">
    <location>
        <begin position="1440"/>
        <end position="1467"/>
    </location>
</feature>
<dbReference type="InterPro" id="IPR001715">
    <property type="entry name" value="CH_dom"/>
</dbReference>
<dbReference type="InterPro" id="IPR050774">
    <property type="entry name" value="KCMF1/Dystrophin"/>
</dbReference>
<dbReference type="PROSITE" id="PS01357">
    <property type="entry name" value="ZF_ZZ_1"/>
    <property type="match status" value="1"/>
</dbReference>
<dbReference type="GO" id="GO:0045202">
    <property type="term" value="C:synapse"/>
    <property type="evidence" value="ECO:0007669"/>
    <property type="project" value="GOC"/>
</dbReference>
<evidence type="ECO:0000256" key="2">
    <source>
        <dbReference type="ARBA" id="ARBA00004278"/>
    </source>
</evidence>
<evidence type="ECO:0000256" key="1">
    <source>
        <dbReference type="ARBA" id="ARBA00004245"/>
    </source>
</evidence>
<dbReference type="SUPFAM" id="SSF57850">
    <property type="entry name" value="RING/U-box"/>
    <property type="match status" value="1"/>
</dbReference>
<keyword evidence="6" id="KW-0677">Repeat</keyword>
<keyword evidence="14" id="KW-0175">Coiled coil</keyword>
<dbReference type="CDD" id="cd02334">
    <property type="entry name" value="ZZ_dystrophin"/>
    <property type="match status" value="1"/>
</dbReference>
<feature type="coiled-coil region" evidence="14">
    <location>
        <begin position="1605"/>
        <end position="1659"/>
    </location>
</feature>
<keyword evidence="10" id="KW-0472">Membrane</keyword>
<dbReference type="Gene3D" id="3.30.60.90">
    <property type="match status" value="1"/>
</dbReference>
<comment type="subcellular location">
    <subcellularLocation>
        <location evidence="2">Cell membrane</location>
        <location evidence="2">Sarcolemma</location>
        <topology evidence="2">Peripheral membrane protein</topology>
        <orientation evidence="2">Cytoplasmic side</orientation>
    </subcellularLocation>
    <subcellularLocation>
        <location evidence="1">Cytoplasm</location>
        <location evidence="1">Cytoskeleton</location>
    </subcellularLocation>
</comment>
<feature type="region of interest" description="Disordered" evidence="15">
    <location>
        <begin position="3770"/>
        <end position="3804"/>
    </location>
</feature>
<dbReference type="InterPro" id="IPR001589">
    <property type="entry name" value="Actinin_actin-bd_CS"/>
</dbReference>
<dbReference type="CDD" id="cd00201">
    <property type="entry name" value="WW"/>
    <property type="match status" value="1"/>
</dbReference>
<dbReference type="GO" id="GO:0016010">
    <property type="term" value="C:dystrophin-associated glycoprotein complex"/>
    <property type="evidence" value="ECO:0007669"/>
    <property type="project" value="UniProtKB-ARBA"/>
</dbReference>
<dbReference type="InterPro" id="IPR015154">
    <property type="entry name" value="EF-hand_dom_typ2"/>
</dbReference>
<evidence type="ECO:0000256" key="7">
    <source>
        <dbReference type="ARBA" id="ARBA00022771"/>
    </source>
</evidence>
<dbReference type="GO" id="GO:0005856">
    <property type="term" value="C:cytoskeleton"/>
    <property type="evidence" value="ECO:0007669"/>
    <property type="project" value="UniProtKB-SubCell"/>
</dbReference>